<evidence type="ECO:0000256" key="2">
    <source>
        <dbReference type="SAM" id="MobiDB-lite"/>
    </source>
</evidence>
<protein>
    <submittedName>
        <fullName evidence="4">Uncharacterized protein</fullName>
    </submittedName>
</protein>
<evidence type="ECO:0000256" key="1">
    <source>
        <dbReference type="SAM" id="Coils"/>
    </source>
</evidence>
<gene>
    <name evidence="4" type="ORF">MNEG_9428</name>
</gene>
<keyword evidence="3" id="KW-0732">Signal</keyword>
<proteinExistence type="predicted"/>
<sequence length="1576" mass="160300">MQYQLSLLVIQRCAAVCQVTVAPLPTEVFGQGSQHTWPLRRIDKVVNQAEVAEHAAREMLKLPASLRLEPLKLSGSAVLQLAAGANLPESTVEVLSGAGQRMSRALIAGHRQSLRLVQTLYYLGPGSWGPDDEGAAADAAAPATLTAAGAEGEGQQERQQDRQEEEESGAAAAKGKGRRGRKRKQEDQDGAGAGGGGGKRTATEGAEAEAEQRTGGDRGGSSKGRGKGGRSSRRAAAAAEEADAAGSDAGDAAAEDAAGQEGEAAAGAADGGGRGGDAKRRRGKNGKSTEVSAEAAPTGASSGGGGSSGVSGSQDLAPLPGAEVVLRVENKTPSHDLFSFHKLKGGLMRAGRYVLEYSLLPDVPGGRTLGRRKRLQVAPGAAASFDIQGEGRAAAQARPLLLGEALPPLRVAFRDSVGNAAERLPPPATVTLEVLSGGLQAGGAVVDKEDGCLVISGLRIVGAPGTSGGLSIFRPAKAGSSKEAAGAGSPTGAQLDTLAAQAVAPAELFLAVHVPDLVSQGFPLRVRPGAPQSIRLLPGHPFAEATAVPGPGGDGGVALAGGGADAAAAGSDEEIVQSTPLEGRAAGPAAPEAAQQQPSQSGSGRGGGGLVVVTSGDALPEFQASPIPANHPSPLQMSPALRRTEAVLVLDAWGNPTAPPPELPFQVAVASTGLDPDQGLFAVDARGVALISELAAHRTDATPAATQQPSQPPAADGCAPQIHRVLIWPQVASLPAPSSEGMAGVGAADGDAAPPSAEEEALAVAVAAQAAYGPGLAAAVGAAARSTRLRVGVLPSTMPAKLMFVYQGEVLQMVEEPSEEDGEPSIVWVLHGRPGLEAGGRAQGLALRCLDEVGRPSRPIKGRLQVSWAKGTSKRALGGEDVKLPPFPLPEVAGEPVPAFVRFNGDSKDFPGMSLEVNLRVVPSAGPPASWSMSLVEYARGAQAAADAGGAGEERDLSVVACGRPFYLEVQALDRFTNKCDLPREERPEPQVTAVHENPSAPLQLEHKHKWSQTQAGTDACQIKLFMAGPVGKVRLLVKDAAGEGGAARLAPDELTVNLTAGPPAGLAFDGPAQLQCGTRGVLGDLRLRVLDSWANLVEGGAFEVALNGCALPAEEGAAAAKVAASGSNRAKVKAGAAVFKGVKLAAEAPGSYMLRAGSATRKVAVQDAVVTVQVVQQNFVSGLEVAARALPEAGCEVGGSHTLQVDVHTEDGAALPWDAAAAGLQLRLVPIRGPDAGGSGSKSGAAAASAESVVLLPDEDATKAAVAAAMASMPGAEVDEAAAAAVAAAARCVCFVTHPLVVAGRYRVTAEFTETRAELLQALSKADRMVRSPTVEFALAPGAPEALCVEGPSAQATSAAVSNGAEQGHRRLLKQVAVQLVDTHGNATPLAGVRVKWQLAAAGDAGVAPGLECEAGAVRAETDERGRAFFGDVLVSAGTGRVEPGSSTGLECELVLYAKLKGTGVNGSSWVACWRCGVLFTDDSARAEALRALQSERDALQQRLAALRERRQEAAQRVEGSRKEARSAARTVERCAKQLRLPDVPATAKDAAAALQARRAEAAAAEERPQGLDPL</sequence>
<reference evidence="4 5" key="1">
    <citation type="journal article" date="2013" name="BMC Genomics">
        <title>Reconstruction of the lipid metabolism for the microalga Monoraphidium neglectum from its genome sequence reveals characteristics suitable for biofuel production.</title>
        <authorList>
            <person name="Bogen C."/>
            <person name="Al-Dilaimi A."/>
            <person name="Albersmeier A."/>
            <person name="Wichmann J."/>
            <person name="Grundmann M."/>
            <person name="Rupp O."/>
            <person name="Lauersen K.J."/>
            <person name="Blifernez-Klassen O."/>
            <person name="Kalinowski J."/>
            <person name="Goesmann A."/>
            <person name="Mussgnug J.H."/>
            <person name="Kruse O."/>
        </authorList>
    </citation>
    <scope>NUCLEOTIDE SEQUENCE [LARGE SCALE GENOMIC DNA]</scope>
    <source>
        <strain evidence="4 5">SAG 48.87</strain>
    </source>
</reference>
<dbReference type="InterPro" id="IPR038892">
    <property type="entry name" value="SMCHD1"/>
</dbReference>
<dbReference type="EMBL" id="KK102151">
    <property type="protein sequence ID" value="KIY98534.1"/>
    <property type="molecule type" value="Genomic_DNA"/>
</dbReference>
<dbReference type="OrthoDB" id="10036779at2759"/>
<feature type="compositionally biased region" description="Low complexity" evidence="2">
    <location>
        <begin position="234"/>
        <end position="268"/>
    </location>
</feature>
<evidence type="ECO:0000313" key="5">
    <source>
        <dbReference type="Proteomes" id="UP000054498"/>
    </source>
</evidence>
<dbReference type="Proteomes" id="UP000054498">
    <property type="component" value="Unassembled WGS sequence"/>
</dbReference>
<feature type="signal peptide" evidence="3">
    <location>
        <begin position="1"/>
        <end position="15"/>
    </location>
</feature>
<dbReference type="GeneID" id="25742303"/>
<dbReference type="GO" id="GO:0006302">
    <property type="term" value="P:double-strand break repair"/>
    <property type="evidence" value="ECO:0007669"/>
    <property type="project" value="InterPro"/>
</dbReference>
<feature type="region of interest" description="Disordered" evidence="2">
    <location>
        <begin position="147"/>
        <end position="316"/>
    </location>
</feature>
<feature type="coiled-coil region" evidence="1">
    <location>
        <begin position="1491"/>
        <end position="1525"/>
    </location>
</feature>
<dbReference type="RefSeq" id="XP_013897554.1">
    <property type="nucleotide sequence ID" value="XM_014042100.1"/>
</dbReference>
<feature type="compositionally biased region" description="Low complexity" evidence="2">
    <location>
        <begin position="582"/>
        <end position="602"/>
    </location>
</feature>
<feature type="compositionally biased region" description="Gly residues" evidence="2">
    <location>
        <begin position="550"/>
        <end position="564"/>
    </location>
</feature>
<accession>A0A0D2M4T2</accession>
<keyword evidence="5" id="KW-1185">Reference proteome</keyword>
<feature type="region of interest" description="Disordered" evidence="2">
    <location>
        <begin position="545"/>
        <end position="613"/>
    </location>
</feature>
<name>A0A0D2M4T2_9CHLO</name>
<keyword evidence="1" id="KW-0175">Coiled coil</keyword>
<dbReference type="PANTHER" id="PTHR22640">
    <property type="entry name" value="STRUCTURAL MAINTENANCE OF CHROMOSOMES FLEXIBLE HINGE DOMAIN-CONTAINING PROTEIN 1"/>
    <property type="match status" value="1"/>
</dbReference>
<evidence type="ECO:0000256" key="3">
    <source>
        <dbReference type="SAM" id="SignalP"/>
    </source>
</evidence>
<evidence type="ECO:0000313" key="4">
    <source>
        <dbReference type="EMBL" id="KIY98534.1"/>
    </source>
</evidence>
<dbReference type="PANTHER" id="PTHR22640:SF2">
    <property type="entry name" value="STRUCTURAL MAINTENANCE OF CHROMOSOMES FLEXIBLE HINGE DOMAIN-CONTAINING PROTEIN 1"/>
    <property type="match status" value="1"/>
</dbReference>
<feature type="chain" id="PRO_5012249432" evidence="3">
    <location>
        <begin position="16"/>
        <end position="1576"/>
    </location>
</feature>
<organism evidence="4 5">
    <name type="scientific">Monoraphidium neglectum</name>
    <dbReference type="NCBI Taxonomy" id="145388"/>
    <lineage>
        <taxon>Eukaryota</taxon>
        <taxon>Viridiplantae</taxon>
        <taxon>Chlorophyta</taxon>
        <taxon>core chlorophytes</taxon>
        <taxon>Chlorophyceae</taxon>
        <taxon>CS clade</taxon>
        <taxon>Sphaeropleales</taxon>
        <taxon>Selenastraceae</taxon>
        <taxon>Monoraphidium</taxon>
    </lineage>
</organism>
<dbReference type="KEGG" id="mng:MNEG_9428"/>
<feature type="compositionally biased region" description="Basic residues" evidence="2">
    <location>
        <begin position="224"/>
        <end position="233"/>
    </location>
</feature>